<gene>
    <name evidence="2" type="ORF">UFOPK2312_00490</name>
</gene>
<sequence>MLEPICKVTQDGEYLSRLIESGDLPNKSRQATGKSGLSTTTSHSIRSSESVTTAVARPFLCSTEVTVVLYLKITPCFSAAAASARGTACMPPFGKKTPFTESM</sequence>
<accession>A0A6J6M621</accession>
<evidence type="ECO:0000313" key="2">
    <source>
        <dbReference type="EMBL" id="CAB4669551.1"/>
    </source>
</evidence>
<dbReference type="EMBL" id="CAEZWY010000036">
    <property type="protein sequence ID" value="CAB4669551.1"/>
    <property type="molecule type" value="Genomic_DNA"/>
</dbReference>
<proteinExistence type="predicted"/>
<reference evidence="2" key="1">
    <citation type="submission" date="2020-05" db="EMBL/GenBank/DDBJ databases">
        <authorList>
            <person name="Chiriac C."/>
            <person name="Salcher M."/>
            <person name="Ghai R."/>
            <person name="Kavagutti S V."/>
        </authorList>
    </citation>
    <scope>NUCLEOTIDE SEQUENCE</scope>
</reference>
<protein>
    <submittedName>
        <fullName evidence="2">Unannotated protein</fullName>
    </submittedName>
</protein>
<dbReference type="AlphaFoldDB" id="A0A6J6M621"/>
<name>A0A6J6M621_9ZZZZ</name>
<feature type="compositionally biased region" description="Polar residues" evidence="1">
    <location>
        <begin position="27"/>
        <end position="51"/>
    </location>
</feature>
<evidence type="ECO:0000256" key="1">
    <source>
        <dbReference type="SAM" id="MobiDB-lite"/>
    </source>
</evidence>
<feature type="region of interest" description="Disordered" evidence="1">
    <location>
        <begin position="19"/>
        <end position="51"/>
    </location>
</feature>
<organism evidence="2">
    <name type="scientific">freshwater metagenome</name>
    <dbReference type="NCBI Taxonomy" id="449393"/>
    <lineage>
        <taxon>unclassified sequences</taxon>
        <taxon>metagenomes</taxon>
        <taxon>ecological metagenomes</taxon>
    </lineage>
</organism>